<gene>
    <name evidence="2" type="ORF">OSTLU_29897</name>
</gene>
<dbReference type="OMA" id="WLYASQI"/>
<keyword evidence="3" id="KW-1185">Reference proteome</keyword>
<dbReference type="AlphaFoldDB" id="A4RTF8"/>
<reference evidence="2 3" key="1">
    <citation type="journal article" date="2007" name="Proc. Natl. Acad. Sci. U.S.A.">
        <title>The tiny eukaryote Ostreococcus provides genomic insights into the paradox of plankton speciation.</title>
        <authorList>
            <person name="Palenik B."/>
            <person name="Grimwood J."/>
            <person name="Aerts A."/>
            <person name="Rouze P."/>
            <person name="Salamov A."/>
            <person name="Putnam N."/>
            <person name="Dupont C."/>
            <person name="Jorgensen R."/>
            <person name="Derelle E."/>
            <person name="Rombauts S."/>
            <person name="Zhou K."/>
            <person name="Otillar R."/>
            <person name="Merchant S.S."/>
            <person name="Podell S."/>
            <person name="Gaasterland T."/>
            <person name="Napoli C."/>
            <person name="Gendler K."/>
            <person name="Manuell A."/>
            <person name="Tai V."/>
            <person name="Vallon O."/>
            <person name="Piganeau G."/>
            <person name="Jancek S."/>
            <person name="Heijde M."/>
            <person name="Jabbari K."/>
            <person name="Bowler C."/>
            <person name="Lohr M."/>
            <person name="Robbens S."/>
            <person name="Werner G."/>
            <person name="Dubchak I."/>
            <person name="Pazour G.J."/>
            <person name="Ren Q."/>
            <person name="Paulsen I."/>
            <person name="Delwiche C."/>
            <person name="Schmutz J."/>
            <person name="Rokhsar D."/>
            <person name="Van de Peer Y."/>
            <person name="Moreau H."/>
            <person name="Grigoriev I.V."/>
        </authorList>
    </citation>
    <scope>NUCLEOTIDE SEQUENCE [LARGE SCALE GENOMIC DNA]</scope>
    <source>
        <strain evidence="2 3">CCE9901</strain>
    </source>
</reference>
<evidence type="ECO:0000256" key="1">
    <source>
        <dbReference type="SAM" id="MobiDB-lite"/>
    </source>
</evidence>
<feature type="region of interest" description="Disordered" evidence="1">
    <location>
        <begin position="322"/>
        <end position="367"/>
    </location>
</feature>
<dbReference type="RefSeq" id="XP_001416324.1">
    <property type="nucleotide sequence ID" value="XM_001416287.1"/>
</dbReference>
<proteinExistence type="predicted"/>
<sequence length="429" mass="47954">MDDDSTLPAAPSARALGDEVSLEQCERLFVCAHFAECRAMCERVYAAYVDDPSAPRPLVRGTSSDARESGARARATAREDSGIDAAVAAAARRLRRPERYLDEIYGECSCSEDEDEGSERNAERRALARDAESVRWPVEDLRERDAAWVTSCLWVQCKFKSKDGLGRTMAEDFAELRRGVRVGTPPRLGPTARMLWCKLKWEEGAGKTAGSREEAEIEREILALFDDAAAANVLNDESMSEELNVAWRDALRNLGWLYASQILAAQREDEDAAHAWLDKREDLLDEQIIVLTRSWIQKANINKNYRFSVSYDEHTGRVMVKNQRVDDDGEDENASDDDAPAEENETEITKSSPTAAPEPVEDDGTNAEKVSTVDALASRVTHVVREIARDPTGDYSLRAYATVAVSAYVAFSLVQRVNDWRNRAKKLIR</sequence>
<organism evidence="2 3">
    <name type="scientific">Ostreococcus lucimarinus (strain CCE9901)</name>
    <dbReference type="NCBI Taxonomy" id="436017"/>
    <lineage>
        <taxon>Eukaryota</taxon>
        <taxon>Viridiplantae</taxon>
        <taxon>Chlorophyta</taxon>
        <taxon>Mamiellophyceae</taxon>
        <taxon>Mamiellales</taxon>
        <taxon>Bathycoccaceae</taxon>
        <taxon>Ostreococcus</taxon>
    </lineage>
</organism>
<feature type="region of interest" description="Disordered" evidence="1">
    <location>
        <begin position="55"/>
        <end position="77"/>
    </location>
</feature>
<accession>A4RTF8</accession>
<dbReference type="GeneID" id="5000154"/>
<protein>
    <submittedName>
        <fullName evidence="2">Uncharacterized protein</fullName>
    </submittedName>
</protein>
<dbReference type="Gramene" id="ABO94617">
    <property type="protein sequence ID" value="ABO94617"/>
    <property type="gene ID" value="OSTLU_29897"/>
</dbReference>
<dbReference type="Proteomes" id="UP000001568">
    <property type="component" value="Chromosome 2"/>
</dbReference>
<dbReference type="OrthoDB" id="10512790at2759"/>
<dbReference type="HOGENOM" id="CLU_618725_0_0_1"/>
<feature type="compositionally biased region" description="Basic and acidic residues" evidence="1">
    <location>
        <begin position="65"/>
        <end position="77"/>
    </location>
</feature>
<evidence type="ECO:0000313" key="3">
    <source>
        <dbReference type="Proteomes" id="UP000001568"/>
    </source>
</evidence>
<dbReference type="KEGG" id="olu:OSTLU_29897"/>
<name>A4RTF8_OSTLU</name>
<dbReference type="EMBL" id="CP000582">
    <property type="protein sequence ID" value="ABO94617.1"/>
    <property type="molecule type" value="Genomic_DNA"/>
</dbReference>
<feature type="compositionally biased region" description="Acidic residues" evidence="1">
    <location>
        <begin position="327"/>
        <end position="346"/>
    </location>
</feature>
<evidence type="ECO:0000313" key="2">
    <source>
        <dbReference type="EMBL" id="ABO94617.1"/>
    </source>
</evidence>